<dbReference type="CDD" id="cd04301">
    <property type="entry name" value="NAT_SF"/>
    <property type="match status" value="1"/>
</dbReference>
<dbReference type="OrthoDB" id="9796171at2"/>
<dbReference type="GO" id="GO:0016747">
    <property type="term" value="F:acyltransferase activity, transferring groups other than amino-acyl groups"/>
    <property type="evidence" value="ECO:0007669"/>
    <property type="project" value="InterPro"/>
</dbReference>
<dbReference type="InterPro" id="IPR000182">
    <property type="entry name" value="GNAT_dom"/>
</dbReference>
<evidence type="ECO:0000313" key="5">
    <source>
        <dbReference type="Proteomes" id="UP000032522"/>
    </source>
</evidence>
<accession>A0A0D8BYT0</accession>
<evidence type="ECO:0000256" key="1">
    <source>
        <dbReference type="ARBA" id="ARBA00022679"/>
    </source>
</evidence>
<protein>
    <submittedName>
        <fullName evidence="4">Acetyltransferase domain protein</fullName>
    </submittedName>
</protein>
<evidence type="ECO:0000256" key="2">
    <source>
        <dbReference type="ARBA" id="ARBA00023315"/>
    </source>
</evidence>
<name>A0A0D8BYT0_GEOKU</name>
<proteinExistence type="predicted"/>
<organism evidence="4 5">
    <name type="scientific">Geobacillus kaustophilus</name>
    <dbReference type="NCBI Taxonomy" id="1462"/>
    <lineage>
        <taxon>Bacteria</taxon>
        <taxon>Bacillati</taxon>
        <taxon>Bacillota</taxon>
        <taxon>Bacilli</taxon>
        <taxon>Bacillales</taxon>
        <taxon>Anoxybacillaceae</taxon>
        <taxon>Geobacillus</taxon>
        <taxon>Geobacillus thermoleovorans group</taxon>
    </lineage>
</organism>
<keyword evidence="2" id="KW-0012">Acyltransferase</keyword>
<evidence type="ECO:0000313" key="4">
    <source>
        <dbReference type="EMBL" id="KJE29159.1"/>
    </source>
</evidence>
<dbReference type="Pfam" id="PF13673">
    <property type="entry name" value="Acetyltransf_10"/>
    <property type="match status" value="1"/>
</dbReference>
<evidence type="ECO:0000259" key="3">
    <source>
        <dbReference type="PROSITE" id="PS51186"/>
    </source>
</evidence>
<dbReference type="Proteomes" id="UP000032522">
    <property type="component" value="Unassembled WGS sequence"/>
</dbReference>
<dbReference type="SUPFAM" id="SSF55729">
    <property type="entry name" value="Acyl-CoA N-acyltransferases (Nat)"/>
    <property type="match status" value="1"/>
</dbReference>
<comment type="caution">
    <text evidence="4">The sequence shown here is derived from an EMBL/GenBank/DDBJ whole genome shotgun (WGS) entry which is preliminary data.</text>
</comment>
<dbReference type="InterPro" id="IPR016181">
    <property type="entry name" value="Acyl_CoA_acyltransferase"/>
</dbReference>
<keyword evidence="1 4" id="KW-0808">Transferase</keyword>
<dbReference type="InterPro" id="IPR050832">
    <property type="entry name" value="Bact_Acetyltransf"/>
</dbReference>
<feature type="domain" description="N-acetyltransferase" evidence="3">
    <location>
        <begin position="1"/>
        <end position="144"/>
    </location>
</feature>
<dbReference type="PANTHER" id="PTHR43877:SF2">
    <property type="entry name" value="AMINOALKYLPHOSPHONATE N-ACETYLTRANSFERASE-RELATED"/>
    <property type="match status" value="1"/>
</dbReference>
<dbReference type="RefSeq" id="WP_044732018.1">
    <property type="nucleotide sequence ID" value="NZ_JYBP01000003.1"/>
</dbReference>
<sequence>MNVAIGTTNDLALYADALRVRRLVFIEEQNVPEEEEVDAFEHDSFHLVLYDGEAPVGAGRLRFIDEGVGKIERICVLPSHRGRGAGRMVMEAIEQLAKTKGAKTAKLNAQTHAEPFYKKLGYTTVSGVFMDAGIPHVTMVKSLE</sequence>
<dbReference type="AlphaFoldDB" id="A0A0D8BYT0"/>
<gene>
    <name evidence="4" type="ORF">LG52_2294</name>
</gene>
<dbReference type="EMBL" id="JYBP01000003">
    <property type="protein sequence ID" value="KJE29159.1"/>
    <property type="molecule type" value="Genomic_DNA"/>
</dbReference>
<dbReference type="PANTHER" id="PTHR43877">
    <property type="entry name" value="AMINOALKYLPHOSPHONATE N-ACETYLTRANSFERASE-RELATED-RELATED"/>
    <property type="match status" value="1"/>
</dbReference>
<dbReference type="Gene3D" id="3.40.630.30">
    <property type="match status" value="1"/>
</dbReference>
<dbReference type="PROSITE" id="PS51186">
    <property type="entry name" value="GNAT"/>
    <property type="match status" value="1"/>
</dbReference>
<reference evidence="4 5" key="1">
    <citation type="submission" date="2015-01" db="EMBL/GenBank/DDBJ databases">
        <authorList>
            <person name="Filippidou S."/>
            <person name="Jeanneret N."/>
            <person name="Russel-Delif L."/>
            <person name="Junier T."/>
            <person name="Wunderlin T."/>
            <person name="Molina V."/>
            <person name="Johnson S.L."/>
            <person name="Davenport K.W."/>
            <person name="Chain P.S."/>
            <person name="Dorador C."/>
            <person name="Junier P."/>
        </authorList>
    </citation>
    <scope>NUCLEOTIDE SEQUENCE [LARGE SCALE GENOMIC DNA]</scope>
    <source>
        <strain evidence="4 5">Et7/4</strain>
    </source>
</reference>
<dbReference type="PATRIC" id="fig|1462.6.peg.2570"/>